<dbReference type="PANTHER" id="PTHR24198:SF165">
    <property type="entry name" value="ANKYRIN REPEAT-CONTAINING PROTEIN-RELATED"/>
    <property type="match status" value="1"/>
</dbReference>
<keyword evidence="2 3" id="KW-0040">ANK repeat</keyword>
<dbReference type="EMBL" id="JMSE01000354">
    <property type="protein sequence ID" value="KDN70375.1"/>
    <property type="molecule type" value="Genomic_DNA"/>
</dbReference>
<dbReference type="Gene3D" id="3.40.50.300">
    <property type="entry name" value="P-loop containing nucleotide triphosphate hydrolases"/>
    <property type="match status" value="1"/>
</dbReference>
<dbReference type="PANTHER" id="PTHR24198">
    <property type="entry name" value="ANKYRIN REPEAT AND PROTEIN KINASE DOMAIN-CONTAINING PROTEIN"/>
    <property type="match status" value="1"/>
</dbReference>
<feature type="domain" description="Nephrocystin 3-like N-terminal" evidence="5">
    <location>
        <begin position="264"/>
        <end position="442"/>
    </location>
</feature>
<dbReference type="OMA" id="VYAAMYW"/>
<sequence length="1421" mass="157075">MVAIDLWDTAFQTLNPDIQKRLNSTRSRRRDILDAVLAEAVAKRTLSAQKRWKLKKPNGDTIVVRDVLEKIVGWVQRFKETGDTIVQYDPGQAALPWAAVRFLLQIAVSEVQLFAALADDLEYIARVMVRYRAFEGLYLRGSKSEIELSLEDALTRLYAEILTHLSNAIRFFEETTFVRVLKSPFRTADQERAKALHDREVEVEKFAKLADTYTLLSLEKSFVRLSTKSYQDLTEAMFNDIVEWLSVAPYYHYHQFLSQPRAPGVGQWLLSHSDYLAWQNSSFSALLLVHEIPGSGKSTLCSVVIDSLLSTTASSPSAAPFGYFYCANQEFEKARRTSDDVMRTLLFQLVLDSTHPTNMREVLSAEYQRQLLRSRAGKLDLPRLTTKDCIRLILELAEQDPLTIVVDGIDMVDDRERPILIHALREMVDKADNVVKILVTGRSSSRAAALPAAEFRIHIINQETKADMEAFVDHFLKTSTAGKRFLWAKLQMERICRETVEAAILSVLDKHIPQDIDQIYEETLSLIMKSGKSACAIATKVLSWVLYMREPLNSRALLAALSVGENLEYDLNQVMATCANLVVLDTKCNVVRFAHQSVQDVLRKHVMFTAPKTYFYLASCCLDVCSVGPALCSASGTGFEIPSDDFYVYAAMYWPVHTDLARKLDDNITSWEVLTHKVTSFIFDEDWESTLSFDSWVDNAQCLVSLLPRNHVVKPDLDAASNANPGPLYILSMFGLDEILDLALTNNKALDVNQQNKLGHTPVYLAAALGRSSTVKLLVEHGANINTVGGRLGSPLHAASFSGQSAVVESLLQLGADANCGSVFKNALKAAFRGGQQDVALLLVEREFAIETEEAYHEALGDAALMGFVEVKDMVKFLLDQGMDLESNGDFGTPLRTASLLNFLFIVRLLLDRGAKIDFCGPYGDALQAAAANGHVSVARLLLEEGANISQRAGFYGTALQAAAYHGHIDMVELLLDWNADIEEEGYAKSALHAAAEGGHQDVMALIMRKKRLPESRMRFAQPSHLSPDIRQALAHALKSRDIRVANALLGHIASETETVAVFSFRNEPAVGVNEALGLVLEHLPADEHHKLVGEFSQAGDKYQRRTVSREELQSDFRMCCRTGNVGLAASILHNKHQTLLSVAEVDGGLQSCASQGHITLAQLLLDSQHGFKVNDLGGQSMLPIQMAAKHGSEHVLELLIMAGADVDATELGTQAESLSTPTRFCIARNLICSFYSSGSPLAEASRRELSGLAKVRRLLSSGARLPEDVDGRNHLLGQAFRFFNRRTCPESLDDDDDDDVRYPDGQFPCAPSLEYVFSEYYGEETEPMSIIQLAVKAGKVSLVKTLLAKGADPMAGARTDDNAALREAVLGSRFQVVRQLLSAEATADGVIALACQVGNLSIIDSLDQQCASAHFRRDNF</sequence>
<keyword evidence="1" id="KW-0677">Repeat</keyword>
<protein>
    <recommendedName>
        <fullName evidence="8">NACHT domain-containing protein</fullName>
    </recommendedName>
</protein>
<dbReference type="eggNOG" id="KOG4177">
    <property type="taxonomic scope" value="Eukaryota"/>
</dbReference>
<dbReference type="PROSITE" id="PS50297">
    <property type="entry name" value="ANK_REP_REGION"/>
    <property type="match status" value="5"/>
</dbReference>
<reference evidence="7" key="1">
    <citation type="journal article" date="2014" name="Genome Announc.">
        <title>Draft genome sequence of Colletotrichum sublineola, a destructive pathogen of cultivated sorghum.</title>
        <authorList>
            <person name="Baroncelli R."/>
            <person name="Sanz-Martin J.M."/>
            <person name="Rech G.E."/>
            <person name="Sukno S.A."/>
            <person name="Thon M.R."/>
        </authorList>
    </citation>
    <scope>NUCLEOTIDE SEQUENCE [LARGE SCALE GENOMIC DNA]</scope>
    <source>
        <strain evidence="7">TX430BB</strain>
    </source>
</reference>
<organism evidence="6 7">
    <name type="scientific">Colletotrichum sublineola</name>
    <name type="common">Sorghum anthracnose fungus</name>
    <dbReference type="NCBI Taxonomy" id="1173701"/>
    <lineage>
        <taxon>Eukaryota</taxon>
        <taxon>Fungi</taxon>
        <taxon>Dikarya</taxon>
        <taxon>Ascomycota</taxon>
        <taxon>Pezizomycotina</taxon>
        <taxon>Sordariomycetes</taxon>
        <taxon>Hypocreomycetidae</taxon>
        <taxon>Glomerellales</taxon>
        <taxon>Glomerellaceae</taxon>
        <taxon>Colletotrichum</taxon>
        <taxon>Colletotrichum graminicola species complex</taxon>
    </lineage>
</organism>
<dbReference type="Proteomes" id="UP000027238">
    <property type="component" value="Unassembled WGS sequence"/>
</dbReference>
<dbReference type="PROSITE" id="PS50088">
    <property type="entry name" value="ANK_REPEAT"/>
    <property type="match status" value="5"/>
</dbReference>
<dbReference type="InterPro" id="IPR056125">
    <property type="entry name" value="DUF7708"/>
</dbReference>
<evidence type="ECO:0000256" key="3">
    <source>
        <dbReference type="PROSITE-ProRule" id="PRU00023"/>
    </source>
</evidence>
<dbReference type="HOGENOM" id="CLU_000288_34_23_1"/>
<feature type="repeat" description="ANK" evidence="3">
    <location>
        <begin position="791"/>
        <end position="823"/>
    </location>
</feature>
<dbReference type="SUPFAM" id="SSF52540">
    <property type="entry name" value="P-loop containing nucleoside triphosphate hydrolases"/>
    <property type="match status" value="1"/>
</dbReference>
<evidence type="ECO:0000313" key="7">
    <source>
        <dbReference type="Proteomes" id="UP000027238"/>
    </source>
</evidence>
<gene>
    <name evidence="6" type="ORF">CSUB01_11090</name>
</gene>
<dbReference type="Gene3D" id="1.25.40.20">
    <property type="entry name" value="Ankyrin repeat-containing domain"/>
    <property type="match status" value="3"/>
</dbReference>
<evidence type="ECO:0000256" key="1">
    <source>
        <dbReference type="ARBA" id="ARBA00022737"/>
    </source>
</evidence>
<feature type="repeat" description="ANK" evidence="3">
    <location>
        <begin position="1180"/>
        <end position="1212"/>
    </location>
</feature>
<dbReference type="SMART" id="SM00248">
    <property type="entry name" value="ANK"/>
    <property type="match status" value="12"/>
</dbReference>
<dbReference type="InterPro" id="IPR027417">
    <property type="entry name" value="P-loop_NTPase"/>
</dbReference>
<proteinExistence type="predicted"/>
<evidence type="ECO:0000259" key="4">
    <source>
        <dbReference type="Pfam" id="PF24809"/>
    </source>
</evidence>
<feature type="repeat" description="ANK" evidence="3">
    <location>
        <begin position="758"/>
        <end position="790"/>
    </location>
</feature>
<dbReference type="InterPro" id="IPR036770">
    <property type="entry name" value="Ankyrin_rpt-contain_sf"/>
</dbReference>
<dbReference type="InterPro" id="IPR056884">
    <property type="entry name" value="NPHP3-like_N"/>
</dbReference>
<dbReference type="SUPFAM" id="SSF48403">
    <property type="entry name" value="Ankyrin repeat"/>
    <property type="match status" value="2"/>
</dbReference>
<feature type="repeat" description="ANK" evidence="3">
    <location>
        <begin position="958"/>
        <end position="987"/>
    </location>
</feature>
<comment type="caution">
    <text evidence="6">The sequence shown here is derived from an EMBL/GenBank/DDBJ whole genome shotgun (WGS) entry which is preliminary data.</text>
</comment>
<evidence type="ECO:0000313" key="6">
    <source>
        <dbReference type="EMBL" id="KDN70375.1"/>
    </source>
</evidence>
<dbReference type="Pfam" id="PF13637">
    <property type="entry name" value="Ank_4"/>
    <property type="match status" value="1"/>
</dbReference>
<dbReference type="Pfam" id="PF24809">
    <property type="entry name" value="DUF7708"/>
    <property type="match status" value="1"/>
</dbReference>
<name>A0A066XWN1_COLSU</name>
<dbReference type="Pfam" id="PF24883">
    <property type="entry name" value="NPHP3_N"/>
    <property type="match status" value="1"/>
</dbReference>
<evidence type="ECO:0008006" key="8">
    <source>
        <dbReference type="Google" id="ProtNLM"/>
    </source>
</evidence>
<evidence type="ECO:0000259" key="5">
    <source>
        <dbReference type="Pfam" id="PF24883"/>
    </source>
</evidence>
<evidence type="ECO:0000256" key="2">
    <source>
        <dbReference type="ARBA" id="ARBA00023043"/>
    </source>
</evidence>
<dbReference type="InterPro" id="IPR002110">
    <property type="entry name" value="Ankyrin_rpt"/>
</dbReference>
<accession>A0A066XWN1</accession>
<dbReference type="STRING" id="1173701.A0A066XWN1"/>
<feature type="repeat" description="ANK" evidence="3">
    <location>
        <begin position="926"/>
        <end position="954"/>
    </location>
</feature>
<dbReference type="OrthoDB" id="7464126at2759"/>
<dbReference type="Pfam" id="PF12796">
    <property type="entry name" value="Ank_2"/>
    <property type="match status" value="2"/>
</dbReference>
<keyword evidence="7" id="KW-1185">Reference proteome</keyword>
<feature type="domain" description="DUF7708" evidence="4">
    <location>
        <begin position="67"/>
        <end position="212"/>
    </location>
</feature>